<evidence type="ECO:0000256" key="1">
    <source>
        <dbReference type="SAM" id="MobiDB-lite"/>
    </source>
</evidence>
<name>A0ABR3IQI0_9AGAR</name>
<feature type="region of interest" description="Disordered" evidence="1">
    <location>
        <begin position="154"/>
        <end position="234"/>
    </location>
</feature>
<comment type="caution">
    <text evidence="2">The sequence shown here is derived from an EMBL/GenBank/DDBJ whole genome shotgun (WGS) entry which is preliminary data.</text>
</comment>
<dbReference type="Proteomes" id="UP001556367">
    <property type="component" value="Unassembled WGS sequence"/>
</dbReference>
<proteinExistence type="predicted"/>
<organism evidence="2 3">
    <name type="scientific">Hohenbuehelia grisea</name>
    <dbReference type="NCBI Taxonomy" id="104357"/>
    <lineage>
        <taxon>Eukaryota</taxon>
        <taxon>Fungi</taxon>
        <taxon>Dikarya</taxon>
        <taxon>Basidiomycota</taxon>
        <taxon>Agaricomycotina</taxon>
        <taxon>Agaricomycetes</taxon>
        <taxon>Agaricomycetidae</taxon>
        <taxon>Agaricales</taxon>
        <taxon>Pleurotineae</taxon>
        <taxon>Pleurotaceae</taxon>
        <taxon>Hohenbuehelia</taxon>
    </lineage>
</organism>
<gene>
    <name evidence="2" type="ORF">HGRIS_014714</name>
</gene>
<evidence type="ECO:0000313" key="3">
    <source>
        <dbReference type="Proteomes" id="UP001556367"/>
    </source>
</evidence>
<feature type="compositionally biased region" description="Low complexity" evidence="1">
    <location>
        <begin position="158"/>
        <end position="168"/>
    </location>
</feature>
<reference evidence="3" key="1">
    <citation type="submission" date="2024-06" db="EMBL/GenBank/DDBJ databases">
        <title>Multi-omics analyses provide insights into the biosynthesis of the anticancer antibiotic pleurotin in Hohenbuehelia grisea.</title>
        <authorList>
            <person name="Weaver J.A."/>
            <person name="Alberti F."/>
        </authorList>
    </citation>
    <scope>NUCLEOTIDE SEQUENCE [LARGE SCALE GENOMIC DNA]</scope>
    <source>
        <strain evidence="3">T-177</strain>
    </source>
</reference>
<sequence>MSATSAGSRPIPELVSPSNPLVPSKHGQQQFVLICDLADDQMDRLYATKLRPGAPDDLIPDDDSTVPNFCLLHGQYLCRHSHPSLRNAESKPELDHTDTVDLDLDLDDETPSPNTDTIRTNRVRFRSRVRIASGLNRHRTSLSFADGDHPAFIGGEGSLSSSPSSSISAPLRTPADDEDSTRPGWGPLGQRVSLFAGRGRARHRGGFASGDPHEREIEQQRDRERRERRRRRLGLPPLDVESCTSTYARVHGGGEEMGERAPLLVAPVARPGFVGGGGYGAVRSMRYDYDDDGYDSEGDGEDEARLSRQIDHIFGPMPGRLLNRHWWWWQLEPLITCHCSDDSDSES</sequence>
<keyword evidence="3" id="KW-1185">Reference proteome</keyword>
<evidence type="ECO:0000313" key="2">
    <source>
        <dbReference type="EMBL" id="KAL0945553.1"/>
    </source>
</evidence>
<protein>
    <submittedName>
        <fullName evidence="2">Uncharacterized protein</fullName>
    </submittedName>
</protein>
<feature type="region of interest" description="Disordered" evidence="1">
    <location>
        <begin position="1"/>
        <end position="23"/>
    </location>
</feature>
<accession>A0ABR3IQI0</accession>
<feature type="compositionally biased region" description="Basic and acidic residues" evidence="1">
    <location>
        <begin position="211"/>
        <end position="225"/>
    </location>
</feature>
<dbReference type="EMBL" id="JASNQZ010000017">
    <property type="protein sequence ID" value="KAL0945553.1"/>
    <property type="molecule type" value="Genomic_DNA"/>
</dbReference>